<gene>
    <name evidence="1" type="ORF">Dfulv_30305</name>
</gene>
<keyword evidence="2" id="KW-1185">Reference proteome</keyword>
<organism evidence="1 2">
    <name type="scientific">Dactylosporangium fulvum</name>
    <dbReference type="NCBI Taxonomy" id="53359"/>
    <lineage>
        <taxon>Bacteria</taxon>
        <taxon>Bacillati</taxon>
        <taxon>Actinomycetota</taxon>
        <taxon>Actinomycetes</taxon>
        <taxon>Micromonosporales</taxon>
        <taxon>Micromonosporaceae</taxon>
        <taxon>Dactylosporangium</taxon>
    </lineage>
</organism>
<dbReference type="EMBL" id="CP073720">
    <property type="protein sequence ID" value="UWP79448.1"/>
    <property type="molecule type" value="Genomic_DNA"/>
</dbReference>
<proteinExistence type="predicted"/>
<reference evidence="1" key="2">
    <citation type="submission" date="2022-09" db="EMBL/GenBank/DDBJ databases">
        <title>Biosynthetic gene clusters of Dactylosporangioum fulvum.</title>
        <authorList>
            <person name="Caradec T."/>
        </authorList>
    </citation>
    <scope>NUCLEOTIDE SEQUENCE</scope>
    <source>
        <strain evidence="1">NRRL B-16292</strain>
    </source>
</reference>
<name>A0ABY5VP39_9ACTN</name>
<dbReference type="RefSeq" id="WP_259857193.1">
    <property type="nucleotide sequence ID" value="NZ_BAAAST010000084.1"/>
</dbReference>
<evidence type="ECO:0000313" key="2">
    <source>
        <dbReference type="Proteomes" id="UP001059617"/>
    </source>
</evidence>
<dbReference type="Proteomes" id="UP001059617">
    <property type="component" value="Chromosome"/>
</dbReference>
<protein>
    <submittedName>
        <fullName evidence="1">Uncharacterized protein</fullName>
    </submittedName>
</protein>
<evidence type="ECO:0000313" key="1">
    <source>
        <dbReference type="EMBL" id="UWP79448.1"/>
    </source>
</evidence>
<accession>A0ABY5VP39</accession>
<sequence>MDFDFARWAYDARAELPDEDFDLMLHDVSFLPFLVDTAADATCPKQHACAMILEDYTRRLLGTGRELPAVREAAARAAGQGLAGEWAAYAERVLTYHDRPGPVPRSKAEVMAHDLLVGDLHRHAMRAVPITVRVAGPATHWVAELGLPYPHFLYVHRRTGAFLWTFLRRLPMDEIAAVR</sequence>
<reference evidence="1" key="1">
    <citation type="submission" date="2021-04" db="EMBL/GenBank/DDBJ databases">
        <authorList>
            <person name="Hartkoorn R.C."/>
            <person name="Beaudoing E."/>
            <person name="Hot D."/>
        </authorList>
    </citation>
    <scope>NUCLEOTIDE SEQUENCE</scope>
    <source>
        <strain evidence="1">NRRL B-16292</strain>
    </source>
</reference>